<comment type="caution">
    <text evidence="4">The sequence shown here is derived from an EMBL/GenBank/DDBJ whole genome shotgun (WGS) entry which is preliminary data.</text>
</comment>
<dbReference type="SUPFAM" id="SSF53474">
    <property type="entry name" value="alpha/beta-Hydrolases"/>
    <property type="match status" value="1"/>
</dbReference>
<evidence type="ECO:0000259" key="3">
    <source>
        <dbReference type="Pfam" id="PF20434"/>
    </source>
</evidence>
<organism evidence="4 5">
    <name type="scientific">Gilvimarinus gilvus</name>
    <dbReference type="NCBI Taxonomy" id="3058038"/>
    <lineage>
        <taxon>Bacteria</taxon>
        <taxon>Pseudomonadati</taxon>
        <taxon>Pseudomonadota</taxon>
        <taxon>Gammaproteobacteria</taxon>
        <taxon>Cellvibrionales</taxon>
        <taxon>Cellvibrionaceae</taxon>
        <taxon>Gilvimarinus</taxon>
    </lineage>
</organism>
<feature type="domain" description="BD-FAE-like" evidence="3">
    <location>
        <begin position="68"/>
        <end position="183"/>
    </location>
</feature>
<dbReference type="PANTHER" id="PTHR48081">
    <property type="entry name" value="AB HYDROLASE SUPERFAMILY PROTEIN C4A8.06C"/>
    <property type="match status" value="1"/>
</dbReference>
<dbReference type="Proteomes" id="UP001273505">
    <property type="component" value="Unassembled WGS sequence"/>
</dbReference>
<sequence>MLALKHPITCLALSALATFSWAQADDISERDRRYLNPVFEKTERHGDIEFARVFNDSSGETEILAMRIFEPVGDDARLRPLLVLTPGGGFVATGDDWMDDVAHQIAQAGYVVALNQYRLATSIEGPDLYFDALLKSVADQKSAIAHLVDQAKASNPYRIDLNNVFIGGHSAGAIISMHTGYLDPGDALLPGMAEPIAKFGGLGQLDSDVTVRGIINLAGLVTDVTILDASEPPLLSIHGDNDATVPLHTGEGVYGSVPLDTYANSIGVDSVLHVIEGAKHIDTSTPAICEECVPMMKRFMFNRLDLAKPTPATP</sequence>
<dbReference type="InterPro" id="IPR049492">
    <property type="entry name" value="BD-FAE-like_dom"/>
</dbReference>
<keyword evidence="5" id="KW-1185">Reference proteome</keyword>
<protein>
    <submittedName>
        <fullName evidence="4">Alpha/beta hydrolase fold domain-containing protein</fullName>
    </submittedName>
</protein>
<dbReference type="GO" id="GO:0016787">
    <property type="term" value="F:hydrolase activity"/>
    <property type="evidence" value="ECO:0007669"/>
    <property type="project" value="UniProtKB-KW"/>
</dbReference>
<name>A0ABU4RXR8_9GAMM</name>
<dbReference type="InterPro" id="IPR050300">
    <property type="entry name" value="GDXG_lipolytic_enzyme"/>
</dbReference>
<evidence type="ECO:0000256" key="2">
    <source>
        <dbReference type="SAM" id="SignalP"/>
    </source>
</evidence>
<dbReference type="InterPro" id="IPR029058">
    <property type="entry name" value="AB_hydrolase_fold"/>
</dbReference>
<accession>A0ABU4RXR8</accession>
<dbReference type="Gene3D" id="3.40.50.1820">
    <property type="entry name" value="alpha/beta hydrolase"/>
    <property type="match status" value="1"/>
</dbReference>
<dbReference type="PANTHER" id="PTHR48081:SF33">
    <property type="entry name" value="KYNURENINE FORMAMIDASE"/>
    <property type="match status" value="1"/>
</dbReference>
<dbReference type="RefSeq" id="WP_302724862.1">
    <property type="nucleotide sequence ID" value="NZ_JAULRU010000823.1"/>
</dbReference>
<evidence type="ECO:0000313" key="4">
    <source>
        <dbReference type="EMBL" id="MDX6849605.1"/>
    </source>
</evidence>
<dbReference type="EMBL" id="JAXAFO010000013">
    <property type="protein sequence ID" value="MDX6849605.1"/>
    <property type="molecule type" value="Genomic_DNA"/>
</dbReference>
<evidence type="ECO:0000256" key="1">
    <source>
        <dbReference type="ARBA" id="ARBA00022801"/>
    </source>
</evidence>
<proteinExistence type="predicted"/>
<dbReference type="Pfam" id="PF20434">
    <property type="entry name" value="BD-FAE"/>
    <property type="match status" value="1"/>
</dbReference>
<evidence type="ECO:0000313" key="5">
    <source>
        <dbReference type="Proteomes" id="UP001273505"/>
    </source>
</evidence>
<keyword evidence="2" id="KW-0732">Signal</keyword>
<keyword evidence="1 4" id="KW-0378">Hydrolase</keyword>
<gene>
    <name evidence="4" type="ORF">SCD92_09545</name>
</gene>
<feature type="signal peptide" evidence="2">
    <location>
        <begin position="1"/>
        <end position="24"/>
    </location>
</feature>
<reference evidence="4 5" key="1">
    <citation type="submission" date="2023-11" db="EMBL/GenBank/DDBJ databases">
        <title>Gilvimarinus fulvus sp. nov., isolated from the surface of Kelp.</title>
        <authorList>
            <person name="Sun Y.Y."/>
            <person name="Gong Y."/>
            <person name="Du Z.J."/>
        </authorList>
    </citation>
    <scope>NUCLEOTIDE SEQUENCE [LARGE SCALE GENOMIC DNA]</scope>
    <source>
        <strain evidence="4 5">SDUM040013</strain>
    </source>
</reference>
<feature type="chain" id="PRO_5045096879" evidence="2">
    <location>
        <begin position="25"/>
        <end position="314"/>
    </location>
</feature>